<feature type="domain" description="NYN" evidence="1">
    <location>
        <begin position="16"/>
        <end position="140"/>
    </location>
</feature>
<evidence type="ECO:0000259" key="1">
    <source>
        <dbReference type="Pfam" id="PF01936"/>
    </source>
</evidence>
<gene>
    <name evidence="2" type="ORF">GCM10017056_41540</name>
</gene>
<dbReference type="PANTHER" id="PTHR35811">
    <property type="entry name" value="SLR1870 PROTEIN"/>
    <property type="match status" value="1"/>
</dbReference>
<dbReference type="Gene3D" id="3.40.50.1010">
    <property type="entry name" value="5'-nuclease"/>
    <property type="match status" value="1"/>
</dbReference>
<evidence type="ECO:0000313" key="2">
    <source>
        <dbReference type="EMBL" id="GHF66001.1"/>
    </source>
</evidence>
<reference evidence="2" key="1">
    <citation type="journal article" date="2014" name="Int. J. Syst. Evol. Microbiol.">
        <title>Complete genome sequence of Corynebacterium casei LMG S-19264T (=DSM 44701T), isolated from a smear-ripened cheese.</title>
        <authorList>
            <consortium name="US DOE Joint Genome Institute (JGI-PGF)"/>
            <person name="Walter F."/>
            <person name="Albersmeier A."/>
            <person name="Kalinowski J."/>
            <person name="Ruckert C."/>
        </authorList>
    </citation>
    <scope>NUCLEOTIDE SEQUENCE</scope>
    <source>
        <strain evidence="2">KCTC 42650</strain>
    </source>
</reference>
<dbReference type="Proteomes" id="UP000626220">
    <property type="component" value="Unassembled WGS sequence"/>
</dbReference>
<dbReference type="AlphaFoldDB" id="A0A8J3H1W1"/>
<reference evidence="2" key="2">
    <citation type="submission" date="2020-09" db="EMBL/GenBank/DDBJ databases">
        <authorList>
            <person name="Sun Q."/>
            <person name="Kim S."/>
        </authorList>
    </citation>
    <scope>NUCLEOTIDE SEQUENCE</scope>
    <source>
        <strain evidence="2">KCTC 42650</strain>
    </source>
</reference>
<name>A0A8J3H1W1_9RHOB</name>
<dbReference type="RefSeq" id="WP_189682044.1">
    <property type="nucleotide sequence ID" value="NZ_BNCJ01000017.1"/>
</dbReference>
<accession>A0A8J3H1W1</accession>
<evidence type="ECO:0000313" key="3">
    <source>
        <dbReference type="Proteomes" id="UP000626220"/>
    </source>
</evidence>
<proteinExistence type="predicted"/>
<protein>
    <recommendedName>
        <fullName evidence="1">NYN domain-containing protein</fullName>
    </recommendedName>
</protein>
<comment type="caution">
    <text evidence="2">The sequence shown here is derived from an EMBL/GenBank/DDBJ whole genome shotgun (WGS) entry which is preliminary data.</text>
</comment>
<sequence length="222" mass="23610">MNAATGFARIRQDLAVAVLVDGENICADHAGQIGKAAEALGPVGVRRVYGNVARLAAWEAIAGFTPVHVAAAKNSADLRLTVDAMDLFLRAGYRHFLLASSDGDFTHLATYLRDNGAHVAGLGAERASLAFRAACHAFTTCDAAPLPVAPQTARSRTEKRVVAMLRAAGDSGLCLSQIGHRMLNEHGTSSSSLPERSWHGYLAARPHLFRCDPRGSTARVRL</sequence>
<dbReference type="EMBL" id="BNCJ01000017">
    <property type="protein sequence ID" value="GHF66001.1"/>
    <property type="molecule type" value="Genomic_DNA"/>
</dbReference>
<dbReference type="PANTHER" id="PTHR35811:SF1">
    <property type="entry name" value="HTH OST-TYPE DOMAIN-CONTAINING PROTEIN"/>
    <property type="match status" value="1"/>
</dbReference>
<keyword evidence="3" id="KW-1185">Reference proteome</keyword>
<dbReference type="InterPro" id="IPR021139">
    <property type="entry name" value="NYN"/>
</dbReference>
<dbReference type="GO" id="GO:0004540">
    <property type="term" value="F:RNA nuclease activity"/>
    <property type="evidence" value="ECO:0007669"/>
    <property type="project" value="InterPro"/>
</dbReference>
<dbReference type="Pfam" id="PF01936">
    <property type="entry name" value="NYN"/>
    <property type="match status" value="1"/>
</dbReference>
<organism evidence="2 3">
    <name type="scientific">Seohaeicola zhoushanensis</name>
    <dbReference type="NCBI Taxonomy" id="1569283"/>
    <lineage>
        <taxon>Bacteria</taxon>
        <taxon>Pseudomonadati</taxon>
        <taxon>Pseudomonadota</taxon>
        <taxon>Alphaproteobacteria</taxon>
        <taxon>Rhodobacterales</taxon>
        <taxon>Roseobacteraceae</taxon>
        <taxon>Seohaeicola</taxon>
    </lineage>
</organism>
<dbReference type="CDD" id="cd11297">
    <property type="entry name" value="PIN_LabA-like_N_1"/>
    <property type="match status" value="1"/>
</dbReference>